<feature type="transmembrane region" description="Helical" evidence="1">
    <location>
        <begin position="24"/>
        <end position="43"/>
    </location>
</feature>
<dbReference type="Proteomes" id="UP000005237">
    <property type="component" value="Unassembled WGS sequence"/>
</dbReference>
<keyword evidence="1" id="KW-1133">Transmembrane helix</keyword>
<evidence type="ECO:0000313" key="3">
    <source>
        <dbReference type="Proteomes" id="UP000005237"/>
    </source>
</evidence>
<keyword evidence="3" id="KW-1185">Reference proteome</keyword>
<reference evidence="3" key="1">
    <citation type="submission" date="2010-08" db="EMBL/GenBank/DDBJ databases">
        <authorList>
            <consortium name="Caenorhabditis japonica Sequencing Consortium"/>
            <person name="Wilson R.K."/>
        </authorList>
    </citation>
    <scope>NUCLEOTIDE SEQUENCE [LARGE SCALE GENOMIC DNA]</scope>
    <source>
        <strain evidence="3">DF5081</strain>
    </source>
</reference>
<protein>
    <recommendedName>
        <fullName evidence="4">LITAF domain-containing protein</fullName>
    </recommendedName>
</protein>
<name>A0A8R1IB71_CAEJA</name>
<dbReference type="AlphaFoldDB" id="A0A8R1IB71"/>
<evidence type="ECO:0000313" key="2">
    <source>
        <dbReference type="EnsemblMetazoa" id="CJA20673.1"/>
    </source>
</evidence>
<dbReference type="EnsemblMetazoa" id="CJA20673.1">
    <property type="protein sequence ID" value="CJA20673.1"/>
    <property type="gene ID" value="WBGene00176245"/>
</dbReference>
<proteinExistence type="predicted"/>
<evidence type="ECO:0008006" key="4">
    <source>
        <dbReference type="Google" id="ProtNLM"/>
    </source>
</evidence>
<keyword evidence="1" id="KW-0812">Transmembrane</keyword>
<keyword evidence="1" id="KW-0472">Membrane</keyword>
<sequence length="94" mass="10898">MNFDIDDSKCEDCHGDKIQKTVSFFGMLAVYSLWWCGLGFVIAKITRTDYCENCFYVHFMGYKTFAKTFVLLVDDTPHEAPPMSLIDHPIEEKM</sequence>
<organism evidence="2 3">
    <name type="scientific">Caenorhabditis japonica</name>
    <dbReference type="NCBI Taxonomy" id="281687"/>
    <lineage>
        <taxon>Eukaryota</taxon>
        <taxon>Metazoa</taxon>
        <taxon>Ecdysozoa</taxon>
        <taxon>Nematoda</taxon>
        <taxon>Chromadorea</taxon>
        <taxon>Rhabditida</taxon>
        <taxon>Rhabditina</taxon>
        <taxon>Rhabditomorpha</taxon>
        <taxon>Rhabditoidea</taxon>
        <taxon>Rhabditidae</taxon>
        <taxon>Peloderinae</taxon>
        <taxon>Caenorhabditis</taxon>
    </lineage>
</organism>
<evidence type="ECO:0000256" key="1">
    <source>
        <dbReference type="SAM" id="Phobius"/>
    </source>
</evidence>
<accession>A0A8R1IB71</accession>
<reference evidence="2" key="2">
    <citation type="submission" date="2022-06" db="UniProtKB">
        <authorList>
            <consortium name="EnsemblMetazoa"/>
        </authorList>
    </citation>
    <scope>IDENTIFICATION</scope>
    <source>
        <strain evidence="2">DF5081</strain>
    </source>
</reference>